<evidence type="ECO:0000313" key="9">
    <source>
        <dbReference type="EMBL" id="KAG0015461.1"/>
    </source>
</evidence>
<dbReference type="PANTHER" id="PTHR21212:SF0">
    <property type="entry name" value="SEIPIN"/>
    <property type="match status" value="1"/>
</dbReference>
<evidence type="ECO:0000256" key="5">
    <source>
        <dbReference type="ARBA" id="ARBA00023098"/>
    </source>
</evidence>
<evidence type="ECO:0000256" key="4">
    <source>
        <dbReference type="ARBA" id="ARBA00022989"/>
    </source>
</evidence>
<evidence type="ECO:0008006" key="11">
    <source>
        <dbReference type="Google" id="ProtNLM"/>
    </source>
</evidence>
<evidence type="ECO:0000313" key="10">
    <source>
        <dbReference type="Proteomes" id="UP000703661"/>
    </source>
</evidence>
<evidence type="ECO:0000256" key="1">
    <source>
        <dbReference type="ARBA" id="ARBA00004477"/>
    </source>
</evidence>
<evidence type="ECO:0000256" key="3">
    <source>
        <dbReference type="ARBA" id="ARBA00022824"/>
    </source>
</evidence>
<feature type="compositionally biased region" description="Pro residues" evidence="7">
    <location>
        <begin position="455"/>
        <end position="465"/>
    </location>
</feature>
<feature type="compositionally biased region" description="Polar residues" evidence="7">
    <location>
        <begin position="266"/>
        <end position="313"/>
    </location>
</feature>
<feature type="compositionally biased region" description="Low complexity" evidence="7">
    <location>
        <begin position="548"/>
        <end position="564"/>
    </location>
</feature>
<keyword evidence="5" id="KW-0443">Lipid metabolism</keyword>
<comment type="subcellular location">
    <subcellularLocation>
        <location evidence="1">Endoplasmic reticulum membrane</location>
        <topology evidence="1">Multi-pass membrane protein</topology>
    </subcellularLocation>
</comment>
<evidence type="ECO:0000256" key="8">
    <source>
        <dbReference type="SAM" id="Phobius"/>
    </source>
</evidence>
<dbReference type="PANTHER" id="PTHR21212">
    <property type="entry name" value="BERNARDINELLI-SEIP CONGENITAL LIPODYSTROPHY 2 HOMOLOG BSCL2 PROTEIN"/>
    <property type="match status" value="1"/>
</dbReference>
<evidence type="ECO:0000256" key="7">
    <source>
        <dbReference type="SAM" id="MobiDB-lite"/>
    </source>
</evidence>
<dbReference type="Pfam" id="PF06775">
    <property type="entry name" value="Seipin"/>
    <property type="match status" value="1"/>
</dbReference>
<comment type="caution">
    <text evidence="9">The sequence shown here is derived from an EMBL/GenBank/DDBJ whole genome shotgun (WGS) entry which is preliminary data.</text>
</comment>
<gene>
    <name evidence="9" type="ORF">BGZ80_009848</name>
</gene>
<feature type="region of interest" description="Disordered" evidence="7">
    <location>
        <begin position="266"/>
        <end position="564"/>
    </location>
</feature>
<dbReference type="GO" id="GO:0140042">
    <property type="term" value="P:lipid droplet formation"/>
    <property type="evidence" value="ECO:0007669"/>
    <property type="project" value="UniProtKB-ARBA"/>
</dbReference>
<keyword evidence="2 8" id="KW-0812">Transmembrane</keyword>
<feature type="compositionally biased region" description="Acidic residues" evidence="7">
    <location>
        <begin position="493"/>
        <end position="520"/>
    </location>
</feature>
<dbReference type="Proteomes" id="UP000703661">
    <property type="component" value="Unassembled WGS sequence"/>
</dbReference>
<feature type="compositionally biased region" description="Acidic residues" evidence="7">
    <location>
        <begin position="347"/>
        <end position="356"/>
    </location>
</feature>
<name>A0A9P6MVQ1_9FUNG</name>
<feature type="compositionally biased region" description="Low complexity" evidence="7">
    <location>
        <begin position="424"/>
        <end position="454"/>
    </location>
</feature>
<keyword evidence="10" id="KW-1185">Reference proteome</keyword>
<keyword evidence="4 8" id="KW-1133">Transmembrane helix</keyword>
<dbReference type="GO" id="GO:0006629">
    <property type="term" value="P:lipid metabolic process"/>
    <property type="evidence" value="ECO:0007669"/>
    <property type="project" value="UniProtKB-KW"/>
</dbReference>
<dbReference type="EMBL" id="JAAAID010000627">
    <property type="protein sequence ID" value="KAG0015461.1"/>
    <property type="molecule type" value="Genomic_DNA"/>
</dbReference>
<dbReference type="CDD" id="cd23995">
    <property type="entry name" value="Seipin_BSCL2_like"/>
    <property type="match status" value="1"/>
</dbReference>
<feature type="compositionally biased region" description="Low complexity" evidence="7">
    <location>
        <begin position="391"/>
        <end position="409"/>
    </location>
</feature>
<keyword evidence="3" id="KW-0256">Endoplasmic reticulum</keyword>
<dbReference type="AlphaFoldDB" id="A0A9P6MVQ1"/>
<evidence type="ECO:0000256" key="2">
    <source>
        <dbReference type="ARBA" id="ARBA00022692"/>
    </source>
</evidence>
<proteinExistence type="predicted"/>
<organism evidence="9 10">
    <name type="scientific">Entomortierella chlamydospora</name>
    <dbReference type="NCBI Taxonomy" id="101097"/>
    <lineage>
        <taxon>Eukaryota</taxon>
        <taxon>Fungi</taxon>
        <taxon>Fungi incertae sedis</taxon>
        <taxon>Mucoromycota</taxon>
        <taxon>Mortierellomycotina</taxon>
        <taxon>Mortierellomycetes</taxon>
        <taxon>Mortierellales</taxon>
        <taxon>Mortierellaceae</taxon>
        <taxon>Entomortierella</taxon>
    </lineage>
</organism>
<keyword evidence="6 8" id="KW-0472">Membrane</keyword>
<evidence type="ECO:0000256" key="6">
    <source>
        <dbReference type="ARBA" id="ARBA00023136"/>
    </source>
</evidence>
<dbReference type="GO" id="GO:0005789">
    <property type="term" value="C:endoplasmic reticulum membrane"/>
    <property type="evidence" value="ECO:0007669"/>
    <property type="project" value="UniProtKB-SubCell"/>
</dbReference>
<reference evidence="9" key="1">
    <citation type="journal article" date="2020" name="Fungal Divers.">
        <title>Resolving the Mortierellaceae phylogeny through synthesis of multi-gene phylogenetics and phylogenomics.</title>
        <authorList>
            <person name="Vandepol N."/>
            <person name="Liber J."/>
            <person name="Desiro A."/>
            <person name="Na H."/>
            <person name="Kennedy M."/>
            <person name="Barry K."/>
            <person name="Grigoriev I.V."/>
            <person name="Miller A.N."/>
            <person name="O'Donnell K."/>
            <person name="Stajich J.E."/>
            <person name="Bonito G."/>
        </authorList>
    </citation>
    <scope>NUCLEOTIDE SEQUENCE</scope>
    <source>
        <strain evidence="9">NRRL 2769</strain>
    </source>
</reference>
<feature type="transmembrane region" description="Helical" evidence="8">
    <location>
        <begin position="224"/>
        <end position="251"/>
    </location>
</feature>
<dbReference type="InterPro" id="IPR009617">
    <property type="entry name" value="Seipin"/>
</dbReference>
<sequence>MTTFEANPHILLKARGLNPRALRSAVYSVDNFLSLSTKAYVSFYWLYIPQRGHVGQVHLQYDRPTAPGIIGHGPTAEVDFLRGGRYGQFLRADQAYDISVNLHVPASEKNVAIGNFMVLVTLQRADGTPIMTSSRPGILTYQSLPVKLMRTAWKAMPLVLDWSREDQHIKIPLVENYVEDAANPVARAFIEISTPDLQVYKSTIQIVAHFYGLRYFMYYYKVSTALVFMSVFIFWEIIFSVVTWQILAAWFGSDAEALAIAHQIQQQPGAPRTQPGQFVQQESRRAPSNISRTQAQSASTSPRQPQLQEQAQGQRYRKLPDSELEDEQDLLASSSRGRLGEPAFDHDELEDDDDERDLQGRTPSFRDDAVVPERPSTPSQRRYAAEGAERQQQQQQQATTSTSTSPLTQRPHVQRSTVVETDDGASTSGSTTTTASARRTTGRTGFGMSMSPSPSLQPPPPPPPSVLSERSSDFQMSQAGSGVGGRRTAVESEYTEEEEYLEGDDAEDDGDVTFDEDDFSEAAHLSLSPGASSSVRSRHSTQARSNETARSGTGESSGRSTGRA</sequence>
<protein>
    <recommendedName>
        <fullName evidence="11">Adipose-regulatory protein-domain-containing protein</fullName>
    </recommendedName>
</protein>
<accession>A0A9P6MVQ1</accession>